<evidence type="ECO:0000313" key="2">
    <source>
        <dbReference type="Proteomes" id="UP001165576"/>
    </source>
</evidence>
<sequence length="41" mass="4639">MSKSPKREEIVFWLVVIQTVCTVAATAKDLGYWLASMIKSH</sequence>
<dbReference type="EMBL" id="JANIDY010000001">
    <property type="protein sequence ID" value="MCX5617600.1"/>
    <property type="molecule type" value="Genomic_DNA"/>
</dbReference>
<name>A0ABT3WER0_9PROT</name>
<accession>A0ABT3WER0</accession>
<protein>
    <submittedName>
        <fullName evidence="1">Uncharacterized protein</fullName>
    </submittedName>
</protein>
<evidence type="ECO:0000313" key="1">
    <source>
        <dbReference type="EMBL" id="MCX5617600.1"/>
    </source>
</evidence>
<organism evidence="1 2">
    <name type="scientific">Bombella pluederhausensis</name>
    <dbReference type="NCBI Taxonomy" id="2967336"/>
    <lineage>
        <taxon>Bacteria</taxon>
        <taxon>Pseudomonadati</taxon>
        <taxon>Pseudomonadota</taxon>
        <taxon>Alphaproteobacteria</taxon>
        <taxon>Acetobacterales</taxon>
        <taxon>Acetobacteraceae</taxon>
        <taxon>Bombella</taxon>
    </lineage>
</organism>
<dbReference type="RefSeq" id="WP_266116075.1">
    <property type="nucleotide sequence ID" value="NZ_JANIDY010000001.1"/>
</dbReference>
<dbReference type="Proteomes" id="UP001165576">
    <property type="component" value="Unassembled WGS sequence"/>
</dbReference>
<reference evidence="1" key="1">
    <citation type="submission" date="2022-07" db="EMBL/GenBank/DDBJ databases">
        <title>Bombella genomes.</title>
        <authorList>
            <person name="Harer L."/>
            <person name="Styblova S."/>
            <person name="Ehrmann M."/>
        </authorList>
    </citation>
    <scope>NUCLEOTIDE SEQUENCE</scope>
    <source>
        <strain evidence="1">TMW 2.2543</strain>
    </source>
</reference>
<keyword evidence="2" id="KW-1185">Reference proteome</keyword>
<proteinExistence type="predicted"/>
<gene>
    <name evidence="1" type="ORF">NQF86_02785</name>
</gene>
<comment type="caution">
    <text evidence="1">The sequence shown here is derived from an EMBL/GenBank/DDBJ whole genome shotgun (WGS) entry which is preliminary data.</text>
</comment>